<sequence length="639" mass="69991">MDAPKKRARSREVSRPHVIALCFSAFLAVFAYRLYDLQITRYHQFATQSESNYQRDEIVRALRGEIRTRDGLLLATNRMAVDLIYKGGDVAAWPQIRYLSGFADVQLPSVAPGGEVTLVRNVPADKISALQEYTVMQPNLELRERVERVYPQGTFAAHMVGYVAEANEREVEEDGYALADLVGRSGLEASLQHELRGENGIRRLEVTAAGRPQTERIIDPGQKGRDVVLTIDAKLQRAAEKALQEGLADVNKARLKRASPTESVVKGAIIALDPRTNEVLALASAPTFNPNWFAQSPRPPQLAEALQGNGGQPMLNRVVQMFDAGSVFKPTSTLAYIEKWGNKTFACPPGIRFGGWRRNWAGHHMGQMDGRKAISNSCNTWYYQAAIDADPIVFSNYLARRAKDMGFGGPTGLELIGEKIGNLPSAESYKARKADYWPGQALSFAIGQDALLVTPAQIAYALSTLVNEGTQRPLTLVRSVNGQRAAAKPAKRVPGARKNFRLIKEGMEMTTLQLGGVNGNGTASHILGPHRFPVRTGGKTGTAENALSRRYNYAYTNAWYEGYGPVDNPDLLVVAFFENGGEGSGTALPAVAKVFAAHWCLKVDGRGYLEGPPSSQQPCLKNQAMEVEQLVVRKPGKQP</sequence>
<gene>
    <name evidence="11" type="ordered locus">Deipe_0264</name>
</gene>
<accession>K9ZWB3</accession>
<dbReference type="AlphaFoldDB" id="K9ZWB3"/>
<dbReference type="EMBL" id="CP003382">
    <property type="protein sequence ID" value="AFZ65866.1"/>
    <property type="molecule type" value="Genomic_DNA"/>
</dbReference>
<dbReference type="GO" id="GO:0071555">
    <property type="term" value="P:cell wall organization"/>
    <property type="evidence" value="ECO:0007669"/>
    <property type="project" value="TreeGrafter"/>
</dbReference>
<dbReference type="Pfam" id="PF03717">
    <property type="entry name" value="PBP_dimer"/>
    <property type="match status" value="1"/>
</dbReference>
<dbReference type="Gene3D" id="3.90.1310.10">
    <property type="entry name" value="Penicillin-binding protein 2a (Domain 2)"/>
    <property type="match status" value="1"/>
</dbReference>
<dbReference type="GO" id="GO:0005886">
    <property type="term" value="C:plasma membrane"/>
    <property type="evidence" value="ECO:0007669"/>
    <property type="project" value="TreeGrafter"/>
</dbReference>
<evidence type="ECO:0000313" key="12">
    <source>
        <dbReference type="Proteomes" id="UP000010467"/>
    </source>
</evidence>
<dbReference type="GO" id="GO:0046677">
    <property type="term" value="P:response to antibiotic"/>
    <property type="evidence" value="ECO:0007669"/>
    <property type="project" value="UniProtKB-KW"/>
</dbReference>
<evidence type="ECO:0000256" key="7">
    <source>
        <dbReference type="ARBA" id="ARBA00023136"/>
    </source>
</evidence>
<comment type="similarity">
    <text evidence="3">Belongs to the class-D beta-lactamase family.</text>
</comment>
<keyword evidence="6" id="KW-0378">Hydrolase</keyword>
<keyword evidence="11" id="KW-0132">Cell division</keyword>
<evidence type="ECO:0000256" key="4">
    <source>
        <dbReference type="ARBA" id="ARBA00012865"/>
    </source>
</evidence>
<dbReference type="KEGG" id="dpd:Deipe_0264"/>
<name>K9ZWB3_DEIPD</name>
<dbReference type="OrthoDB" id="9804124at2"/>
<evidence type="ECO:0000259" key="9">
    <source>
        <dbReference type="Pfam" id="PF00905"/>
    </source>
</evidence>
<dbReference type="Proteomes" id="UP000010467">
    <property type="component" value="Chromosome"/>
</dbReference>
<keyword evidence="12" id="KW-1185">Reference proteome</keyword>
<dbReference type="InterPro" id="IPR036138">
    <property type="entry name" value="PBP_dimer_sf"/>
</dbReference>
<evidence type="ECO:0000256" key="2">
    <source>
        <dbReference type="ARBA" id="ARBA00004370"/>
    </source>
</evidence>
<dbReference type="EC" id="3.5.2.6" evidence="4"/>
<dbReference type="PANTHER" id="PTHR30627:SF6">
    <property type="entry name" value="BETA-LACTAMASE YBXI-RELATED"/>
    <property type="match status" value="1"/>
</dbReference>
<evidence type="ECO:0000256" key="6">
    <source>
        <dbReference type="ARBA" id="ARBA00022801"/>
    </source>
</evidence>
<dbReference type="SUPFAM" id="SSF56519">
    <property type="entry name" value="Penicillin binding protein dimerisation domain"/>
    <property type="match status" value="1"/>
</dbReference>
<dbReference type="STRING" id="937777.Deipe_0264"/>
<organism evidence="11 12">
    <name type="scientific">Deinococcus peraridilitoris (strain DSM 19664 / LMG 22246 / CIP 109416 / KR-200)</name>
    <dbReference type="NCBI Taxonomy" id="937777"/>
    <lineage>
        <taxon>Bacteria</taxon>
        <taxon>Thermotogati</taxon>
        <taxon>Deinococcota</taxon>
        <taxon>Deinococci</taxon>
        <taxon>Deinococcales</taxon>
        <taxon>Deinococcaceae</taxon>
        <taxon>Deinococcus</taxon>
    </lineage>
</organism>
<dbReference type="Gene3D" id="3.40.710.10">
    <property type="entry name" value="DD-peptidase/beta-lactamase superfamily"/>
    <property type="match status" value="1"/>
</dbReference>
<keyword evidence="7" id="KW-0472">Membrane</keyword>
<dbReference type="InterPro" id="IPR050515">
    <property type="entry name" value="Beta-lactam/transpept"/>
</dbReference>
<dbReference type="SUPFAM" id="SSF56601">
    <property type="entry name" value="beta-lactamase/transpeptidase-like"/>
    <property type="match status" value="1"/>
</dbReference>
<evidence type="ECO:0000259" key="10">
    <source>
        <dbReference type="Pfam" id="PF03717"/>
    </source>
</evidence>
<keyword evidence="8" id="KW-0046">Antibiotic resistance</keyword>
<dbReference type="PANTHER" id="PTHR30627">
    <property type="entry name" value="PEPTIDOGLYCAN D,D-TRANSPEPTIDASE"/>
    <property type="match status" value="1"/>
</dbReference>
<evidence type="ECO:0000256" key="3">
    <source>
        <dbReference type="ARBA" id="ARBA00007898"/>
    </source>
</evidence>
<dbReference type="InterPro" id="IPR012338">
    <property type="entry name" value="Beta-lactam/transpept-like"/>
</dbReference>
<reference evidence="11" key="1">
    <citation type="submission" date="2012-03" db="EMBL/GenBank/DDBJ databases">
        <title>Complete sequence of chromosome of Deinococcus peraridilitoris DSM 19664.</title>
        <authorList>
            <consortium name="US DOE Joint Genome Institute (JGI-PGF)"/>
            <person name="Lucas S."/>
            <person name="Copeland A."/>
            <person name="Lapidus A."/>
            <person name="Glavina del Rio T."/>
            <person name="Dalin E."/>
            <person name="Tice H."/>
            <person name="Bruce D."/>
            <person name="Goodwin L."/>
            <person name="Pitluck S."/>
            <person name="Peters L."/>
            <person name="Mikhailova N."/>
            <person name="Lu M."/>
            <person name="Kyrpides N."/>
            <person name="Mavromatis K."/>
            <person name="Ivanova N."/>
            <person name="Brettin T."/>
            <person name="Detter J.C."/>
            <person name="Han C."/>
            <person name="Larimer F."/>
            <person name="Land M."/>
            <person name="Hauser L."/>
            <person name="Markowitz V."/>
            <person name="Cheng J.-F."/>
            <person name="Hugenholtz P."/>
            <person name="Woyke T."/>
            <person name="Wu D."/>
            <person name="Pukall R."/>
            <person name="Steenblock K."/>
            <person name="Brambilla E."/>
            <person name="Klenk H.-P."/>
            <person name="Eisen J.A."/>
        </authorList>
    </citation>
    <scope>NUCLEOTIDE SEQUENCE</scope>
    <source>
        <strain evidence="11">DSM 19664</strain>
    </source>
</reference>
<comment type="catalytic activity">
    <reaction evidence="1">
        <text>a beta-lactam + H2O = a substituted beta-amino acid</text>
        <dbReference type="Rhea" id="RHEA:20401"/>
        <dbReference type="ChEBI" id="CHEBI:15377"/>
        <dbReference type="ChEBI" id="CHEBI:35627"/>
        <dbReference type="ChEBI" id="CHEBI:140347"/>
        <dbReference type="EC" id="3.5.2.6"/>
    </reaction>
</comment>
<feature type="domain" description="Penicillin-binding protein transpeptidase" evidence="9">
    <location>
        <begin position="267"/>
        <end position="592"/>
    </location>
</feature>
<dbReference type="HOGENOM" id="CLU_009289_1_2_0"/>
<evidence type="ECO:0000256" key="1">
    <source>
        <dbReference type="ARBA" id="ARBA00001526"/>
    </source>
</evidence>
<evidence type="ECO:0000256" key="8">
    <source>
        <dbReference type="ARBA" id="ARBA00023251"/>
    </source>
</evidence>
<proteinExistence type="inferred from homology"/>
<dbReference type="GO" id="GO:0008800">
    <property type="term" value="F:beta-lactamase activity"/>
    <property type="evidence" value="ECO:0007669"/>
    <property type="project" value="UniProtKB-EC"/>
</dbReference>
<evidence type="ECO:0000256" key="5">
    <source>
        <dbReference type="ARBA" id="ARBA00022729"/>
    </source>
</evidence>
<dbReference type="GO" id="GO:0008658">
    <property type="term" value="F:penicillin binding"/>
    <property type="evidence" value="ECO:0007669"/>
    <property type="project" value="InterPro"/>
</dbReference>
<keyword evidence="5" id="KW-0732">Signal</keyword>
<dbReference type="PATRIC" id="fig|937777.3.peg.271"/>
<dbReference type="GO" id="GO:0051301">
    <property type="term" value="P:cell division"/>
    <property type="evidence" value="ECO:0007669"/>
    <property type="project" value="UniProtKB-KW"/>
</dbReference>
<protein>
    <recommendedName>
        <fullName evidence="4">beta-lactamase</fullName>
        <ecNumber evidence="4">3.5.2.6</ecNumber>
    </recommendedName>
</protein>
<feature type="domain" description="Penicillin-binding protein dimerisation" evidence="10">
    <location>
        <begin position="60"/>
        <end position="215"/>
    </location>
</feature>
<dbReference type="InterPro" id="IPR005311">
    <property type="entry name" value="PBP_dimer"/>
</dbReference>
<keyword evidence="11" id="KW-0131">Cell cycle</keyword>
<dbReference type="eggNOG" id="COG0768">
    <property type="taxonomic scope" value="Bacteria"/>
</dbReference>
<dbReference type="Pfam" id="PF00905">
    <property type="entry name" value="Transpeptidase"/>
    <property type="match status" value="1"/>
</dbReference>
<dbReference type="InterPro" id="IPR001460">
    <property type="entry name" value="PCN-bd_Tpept"/>
</dbReference>
<evidence type="ECO:0000313" key="11">
    <source>
        <dbReference type="EMBL" id="AFZ65866.1"/>
    </source>
</evidence>
<comment type="subcellular location">
    <subcellularLocation>
        <location evidence="2">Membrane</location>
    </subcellularLocation>
</comment>